<proteinExistence type="predicted"/>
<evidence type="ECO:0000313" key="1">
    <source>
        <dbReference type="EMBL" id="PRR81997.1"/>
    </source>
</evidence>
<reference evidence="1 2" key="1">
    <citation type="submission" date="2018-03" db="EMBL/GenBank/DDBJ databases">
        <title>Genome sequence of Clostridium vincentii DSM 10228.</title>
        <authorList>
            <person name="Poehlein A."/>
            <person name="Daniel R."/>
        </authorList>
    </citation>
    <scope>NUCLEOTIDE SEQUENCE [LARGE SCALE GENOMIC DNA]</scope>
    <source>
        <strain evidence="1 2">DSM 10228</strain>
    </source>
</reference>
<keyword evidence="2" id="KW-1185">Reference proteome</keyword>
<organism evidence="1 2">
    <name type="scientific">Clostridium vincentii</name>
    <dbReference type="NCBI Taxonomy" id="52704"/>
    <lineage>
        <taxon>Bacteria</taxon>
        <taxon>Bacillati</taxon>
        <taxon>Bacillota</taxon>
        <taxon>Clostridia</taxon>
        <taxon>Eubacteriales</taxon>
        <taxon>Clostridiaceae</taxon>
        <taxon>Clostridium</taxon>
    </lineage>
</organism>
<gene>
    <name evidence="1" type="ORF">CLVI_20620</name>
</gene>
<comment type="caution">
    <text evidence="1">The sequence shown here is derived from an EMBL/GenBank/DDBJ whole genome shotgun (WGS) entry which is preliminary data.</text>
</comment>
<sequence>MKTKKILKLLPGVAMGSPVVCGVVFASSIPAAICIGTAGLLLVGGWHTVTKIGKKLILKHTKEIPSI</sequence>
<dbReference type="EMBL" id="PVXQ01000021">
    <property type="protein sequence ID" value="PRR81997.1"/>
    <property type="molecule type" value="Genomic_DNA"/>
</dbReference>
<dbReference type="AlphaFoldDB" id="A0A2T0BDW4"/>
<evidence type="ECO:0000313" key="2">
    <source>
        <dbReference type="Proteomes" id="UP000239471"/>
    </source>
</evidence>
<protein>
    <submittedName>
        <fullName evidence="1">Uncharacterized protein</fullName>
    </submittedName>
</protein>
<dbReference type="RefSeq" id="WP_106060026.1">
    <property type="nucleotide sequence ID" value="NZ_PVXQ01000021.1"/>
</dbReference>
<accession>A0A2T0BDW4</accession>
<dbReference type="Proteomes" id="UP000239471">
    <property type="component" value="Unassembled WGS sequence"/>
</dbReference>
<name>A0A2T0BDW4_9CLOT</name>